<proteinExistence type="predicted"/>
<dbReference type="PANTHER" id="PTHR45138:SF9">
    <property type="entry name" value="DIGUANYLATE CYCLASE DGCM-RELATED"/>
    <property type="match status" value="1"/>
</dbReference>
<evidence type="ECO:0000313" key="3">
    <source>
        <dbReference type="EMBL" id="MEC0227214.1"/>
    </source>
</evidence>
<feature type="transmembrane region" description="Helical" evidence="1">
    <location>
        <begin position="155"/>
        <end position="175"/>
    </location>
</feature>
<keyword evidence="4" id="KW-1185">Reference proteome</keyword>
<evidence type="ECO:0000256" key="1">
    <source>
        <dbReference type="SAM" id="Phobius"/>
    </source>
</evidence>
<dbReference type="InterPro" id="IPR043128">
    <property type="entry name" value="Rev_trsase/Diguanyl_cyclase"/>
</dbReference>
<keyword evidence="1" id="KW-0812">Transmembrane</keyword>
<name>A0ABU6G385_9BACL</name>
<feature type="transmembrane region" description="Helical" evidence="1">
    <location>
        <begin position="42"/>
        <end position="61"/>
    </location>
</feature>
<dbReference type="RefSeq" id="WP_326071574.1">
    <property type="nucleotide sequence ID" value="NZ_JARLKY010000018.1"/>
</dbReference>
<feature type="transmembrane region" description="Helical" evidence="1">
    <location>
        <begin position="12"/>
        <end position="30"/>
    </location>
</feature>
<feature type="transmembrane region" description="Helical" evidence="1">
    <location>
        <begin position="98"/>
        <end position="116"/>
    </location>
</feature>
<dbReference type="InterPro" id="IPR050469">
    <property type="entry name" value="Diguanylate_Cyclase"/>
</dbReference>
<organism evidence="3 4">
    <name type="scientific">Paenibacillus alba</name>
    <dbReference type="NCBI Taxonomy" id="1197127"/>
    <lineage>
        <taxon>Bacteria</taxon>
        <taxon>Bacillati</taxon>
        <taxon>Bacillota</taxon>
        <taxon>Bacilli</taxon>
        <taxon>Bacillales</taxon>
        <taxon>Paenibacillaceae</taxon>
        <taxon>Paenibacillus</taxon>
    </lineage>
</organism>
<protein>
    <submittedName>
        <fullName evidence="3">GGDEF domain-containing protein</fullName>
    </submittedName>
</protein>
<dbReference type="CDD" id="cd01949">
    <property type="entry name" value="GGDEF"/>
    <property type="match status" value="1"/>
</dbReference>
<dbReference type="Proteomes" id="UP001338137">
    <property type="component" value="Unassembled WGS sequence"/>
</dbReference>
<dbReference type="SUPFAM" id="SSF55073">
    <property type="entry name" value="Nucleotide cyclase"/>
    <property type="match status" value="1"/>
</dbReference>
<dbReference type="InterPro" id="IPR000160">
    <property type="entry name" value="GGDEF_dom"/>
</dbReference>
<evidence type="ECO:0000259" key="2">
    <source>
        <dbReference type="PROSITE" id="PS50887"/>
    </source>
</evidence>
<dbReference type="NCBIfam" id="TIGR00254">
    <property type="entry name" value="GGDEF"/>
    <property type="match status" value="1"/>
</dbReference>
<dbReference type="PANTHER" id="PTHR45138">
    <property type="entry name" value="REGULATORY COMPONENTS OF SENSORY TRANSDUCTION SYSTEM"/>
    <property type="match status" value="1"/>
</dbReference>
<dbReference type="SMART" id="SM00267">
    <property type="entry name" value="GGDEF"/>
    <property type="match status" value="1"/>
</dbReference>
<accession>A0ABU6G385</accession>
<keyword evidence="1" id="KW-1133">Transmembrane helix</keyword>
<comment type="caution">
    <text evidence="3">The sequence shown here is derived from an EMBL/GenBank/DDBJ whole genome shotgun (WGS) entry which is preliminary data.</text>
</comment>
<dbReference type="EMBL" id="JARLKY010000018">
    <property type="protein sequence ID" value="MEC0227214.1"/>
    <property type="molecule type" value="Genomic_DNA"/>
</dbReference>
<feature type="domain" description="GGDEF" evidence="2">
    <location>
        <begin position="253"/>
        <end position="383"/>
    </location>
</feature>
<dbReference type="InterPro" id="IPR029787">
    <property type="entry name" value="Nucleotide_cyclase"/>
</dbReference>
<feature type="transmembrane region" description="Helical" evidence="1">
    <location>
        <begin position="122"/>
        <end position="143"/>
    </location>
</feature>
<dbReference type="Gene3D" id="3.30.70.270">
    <property type="match status" value="1"/>
</dbReference>
<evidence type="ECO:0000313" key="4">
    <source>
        <dbReference type="Proteomes" id="UP001338137"/>
    </source>
</evidence>
<feature type="transmembrane region" description="Helical" evidence="1">
    <location>
        <begin position="67"/>
        <end position="86"/>
    </location>
</feature>
<reference evidence="3 4" key="1">
    <citation type="submission" date="2023-03" db="EMBL/GenBank/DDBJ databases">
        <title>Bacillus Genome Sequencing.</title>
        <authorList>
            <person name="Dunlap C."/>
        </authorList>
    </citation>
    <scope>NUCLEOTIDE SEQUENCE [LARGE SCALE GENOMIC DNA]</scope>
    <source>
        <strain evidence="3 4">BD-533</strain>
    </source>
</reference>
<dbReference type="Pfam" id="PF00990">
    <property type="entry name" value="GGDEF"/>
    <property type="match status" value="1"/>
</dbReference>
<sequence>MDYLLDMKTIFITLVVGHIFTIILISAYWSQHAKDSTMNIFFAGKCVQALAWFVLILRGGIPDVLTISFSNTLLFLGASLETIALLQLQQKFQRQTKNFYYLMTFINIATFHIVIFLKQEDIRIAVASLGLVTILFLPTYHMITEKTSSLLMRMMGYLYGIVIIMLIGRALFALFLKQAIGFFIPSIYQTISFLVLYLVMILGNTGFVLLMKERADRELQQLANYDDLTGILNRRMFVNQARGSLIAYAKRKKPISLLLFDIDEFKTINDTYGHDAGDRVLQDLCKRITSFLGENDLFGRYGGDEFAILLPGTDEIESTDKAELFRHTIAEATIGDIAVRYSISIGVVTVIPDSDTQLETLYTTCDKALYGAKNNGRNGVIRL</sequence>
<feature type="transmembrane region" description="Helical" evidence="1">
    <location>
        <begin position="187"/>
        <end position="210"/>
    </location>
</feature>
<keyword evidence="1" id="KW-0472">Membrane</keyword>
<dbReference type="PROSITE" id="PS50887">
    <property type="entry name" value="GGDEF"/>
    <property type="match status" value="1"/>
</dbReference>
<gene>
    <name evidence="3" type="ORF">P4I72_08765</name>
</gene>